<dbReference type="EMBL" id="BQNB010020457">
    <property type="protein sequence ID" value="GJT96168.1"/>
    <property type="molecule type" value="Genomic_DNA"/>
</dbReference>
<feature type="region of interest" description="Disordered" evidence="2">
    <location>
        <begin position="1"/>
        <end position="29"/>
    </location>
</feature>
<comment type="caution">
    <text evidence="3">The sequence shown here is derived from an EMBL/GenBank/DDBJ whole genome shotgun (WGS) entry which is preliminary data.</text>
</comment>
<reference evidence="3" key="1">
    <citation type="journal article" date="2022" name="Int. J. Mol. Sci.">
        <title>Draft Genome of Tanacetum Coccineum: Genomic Comparison of Closely Related Tanacetum-Family Plants.</title>
        <authorList>
            <person name="Yamashiro T."/>
            <person name="Shiraishi A."/>
            <person name="Nakayama K."/>
            <person name="Satake H."/>
        </authorList>
    </citation>
    <scope>NUCLEOTIDE SEQUENCE</scope>
</reference>
<evidence type="ECO:0000313" key="4">
    <source>
        <dbReference type="Proteomes" id="UP001151760"/>
    </source>
</evidence>
<proteinExistence type="predicted"/>
<feature type="compositionally biased region" description="Low complexity" evidence="2">
    <location>
        <begin position="14"/>
        <end position="29"/>
    </location>
</feature>
<protein>
    <submittedName>
        <fullName evidence="3">Uncharacterized protein</fullName>
    </submittedName>
</protein>
<feature type="coiled-coil region" evidence="1">
    <location>
        <begin position="298"/>
        <end position="381"/>
    </location>
</feature>
<evidence type="ECO:0000256" key="1">
    <source>
        <dbReference type="SAM" id="Coils"/>
    </source>
</evidence>
<name>A0ABQ5I7S1_9ASTR</name>
<sequence length="779" mass="88746">MYPPHHPSQPQINQSSVQPSQQYQSHQTSFVPQIAYTSPEPSKQPLTEFPQMDSGLAVPIFNQGDDLIACLNKVMAFLIIVASSRFPSTNNQLKTSSNLINQATIQDGKVTVQQVQGMQGQSYAGNSYKGNATSFGEIVQEGRQGWLNVIIVKEMLAEAQEAGQILDEEQLAFLANPGIPDGQAVQTTISNNVAFQTEDLDSYDFDCDGVPHSDSYHNDMDNQCVQAMQDFKQIPVVDFYNNELHSDSNIIPYSQYLQETQLATVQETNLYAQQDSMILSVIEQMSKQIINNVNSWEKANKEKNNKSLTAELERYKERVKTFEQQKLALKEQVDSLEQNLSKQIKENESLLQTFTVFKNESKEKENKYMENEIDLENKKNKLDNIVYKVGYQNPFYLKKAQRIKPTLYEGSVISCEHAAMPVIDDDETLILEEDFRKGFVPQQELLAEQAFWFHMSNPSNASSNVSPVKVEAPSELPKVSLVNESLKKLKFHLAKFDSVVKKRTTPDALTEGEWGLNEITEVQTVFDQMQAVVQQCSVDKQSFEIVKKELLLENDRLLQKIMSQDVMLCVMNSTVVFDNVNMKLQSSESCVKCLDLDAELLKSQNAYNDLSKKYFENNDLKAQLQAKDTTICKLKEHIKSMRENDKEEKLKHEMDEIQTINIKLEHSEAKLLSENEHLHKEIEHLKKIYKDQFDSIKKTHALSKEHCDSLITQLNSKSLENVDLKRQIQDKVFVITSLKNDLRKLKGKEVENVAQIPIATTVAPGMFKLDLDPLAPRYG</sequence>
<gene>
    <name evidence="3" type="ORF">Tco_1091686</name>
</gene>
<dbReference type="Proteomes" id="UP001151760">
    <property type="component" value="Unassembled WGS sequence"/>
</dbReference>
<accession>A0ABQ5I7S1</accession>
<evidence type="ECO:0000313" key="3">
    <source>
        <dbReference type="EMBL" id="GJT96168.1"/>
    </source>
</evidence>
<organism evidence="3 4">
    <name type="scientific">Tanacetum coccineum</name>
    <dbReference type="NCBI Taxonomy" id="301880"/>
    <lineage>
        <taxon>Eukaryota</taxon>
        <taxon>Viridiplantae</taxon>
        <taxon>Streptophyta</taxon>
        <taxon>Embryophyta</taxon>
        <taxon>Tracheophyta</taxon>
        <taxon>Spermatophyta</taxon>
        <taxon>Magnoliopsida</taxon>
        <taxon>eudicotyledons</taxon>
        <taxon>Gunneridae</taxon>
        <taxon>Pentapetalae</taxon>
        <taxon>asterids</taxon>
        <taxon>campanulids</taxon>
        <taxon>Asterales</taxon>
        <taxon>Asteraceae</taxon>
        <taxon>Asteroideae</taxon>
        <taxon>Anthemideae</taxon>
        <taxon>Anthemidinae</taxon>
        <taxon>Tanacetum</taxon>
    </lineage>
</organism>
<evidence type="ECO:0000256" key="2">
    <source>
        <dbReference type="SAM" id="MobiDB-lite"/>
    </source>
</evidence>
<keyword evidence="4" id="KW-1185">Reference proteome</keyword>
<keyword evidence="1" id="KW-0175">Coiled coil</keyword>
<reference evidence="3" key="2">
    <citation type="submission" date="2022-01" db="EMBL/GenBank/DDBJ databases">
        <authorList>
            <person name="Yamashiro T."/>
            <person name="Shiraishi A."/>
            <person name="Satake H."/>
            <person name="Nakayama K."/>
        </authorList>
    </citation>
    <scope>NUCLEOTIDE SEQUENCE</scope>
</reference>